<keyword evidence="4 8" id="KW-0863">Zinc-finger</keyword>
<proteinExistence type="inferred from homology"/>
<dbReference type="InterPro" id="IPR017907">
    <property type="entry name" value="Znf_RING_CS"/>
</dbReference>
<evidence type="ECO:0000256" key="6">
    <source>
        <dbReference type="ARBA" id="ARBA00023242"/>
    </source>
</evidence>
<dbReference type="OrthoDB" id="116827at2759"/>
<keyword evidence="6 7" id="KW-0539">Nucleus</keyword>
<evidence type="ECO:0000259" key="11">
    <source>
        <dbReference type="PROSITE" id="PS50089"/>
    </source>
</evidence>
<dbReference type="PANTHER" id="PTHR13063:SF10">
    <property type="entry name" value="NITRIC OXIDE SYNTHASE-INTERACTING PROTEIN"/>
    <property type="match status" value="1"/>
</dbReference>
<dbReference type="InterPro" id="IPR031790">
    <property type="entry name" value="Znf-NOSIP"/>
</dbReference>
<dbReference type="PANTHER" id="PTHR13063">
    <property type="entry name" value="ENOS INTERACTING PROTEIN"/>
    <property type="match status" value="1"/>
</dbReference>
<dbReference type="PROSITE" id="PS50089">
    <property type="entry name" value="ZF_RING_2"/>
    <property type="match status" value="1"/>
</dbReference>
<evidence type="ECO:0000256" key="3">
    <source>
        <dbReference type="ARBA" id="ARBA00022723"/>
    </source>
</evidence>
<evidence type="ECO:0000256" key="8">
    <source>
        <dbReference type="PROSITE-ProRule" id="PRU00175"/>
    </source>
</evidence>
<dbReference type="EMBL" id="KV417266">
    <property type="protein sequence ID" value="KZP01890.1"/>
    <property type="molecule type" value="Genomic_DNA"/>
</dbReference>
<reference evidence="12 13" key="1">
    <citation type="journal article" date="2016" name="Mol. Biol. Evol.">
        <title>Comparative Genomics of Early-Diverging Mushroom-Forming Fungi Provides Insights into the Origins of Lignocellulose Decay Capabilities.</title>
        <authorList>
            <person name="Nagy L.G."/>
            <person name="Riley R."/>
            <person name="Tritt A."/>
            <person name="Adam C."/>
            <person name="Daum C."/>
            <person name="Floudas D."/>
            <person name="Sun H."/>
            <person name="Yadav J.S."/>
            <person name="Pangilinan J."/>
            <person name="Larsson K.H."/>
            <person name="Matsuura K."/>
            <person name="Barry K."/>
            <person name="Labutti K."/>
            <person name="Kuo R."/>
            <person name="Ohm R.A."/>
            <person name="Bhattacharya S.S."/>
            <person name="Shirouzu T."/>
            <person name="Yoshinaga Y."/>
            <person name="Martin F.M."/>
            <person name="Grigoriev I.V."/>
            <person name="Hibbett D.S."/>
        </authorList>
    </citation>
    <scope>NUCLEOTIDE SEQUENCE [LARGE SCALE GENOMIC DNA]</scope>
    <source>
        <strain evidence="12 13">TUFC12733</strain>
    </source>
</reference>
<keyword evidence="9" id="KW-0175">Coiled coil</keyword>
<feature type="region of interest" description="Disordered" evidence="10">
    <location>
        <begin position="87"/>
        <end position="136"/>
    </location>
</feature>
<dbReference type="InterPro" id="IPR013083">
    <property type="entry name" value="Znf_RING/FYVE/PHD"/>
</dbReference>
<dbReference type="GO" id="GO:0008270">
    <property type="term" value="F:zinc ion binding"/>
    <property type="evidence" value="ECO:0007669"/>
    <property type="project" value="UniProtKB-KW"/>
</dbReference>
<keyword evidence="13" id="KW-1185">Reference proteome</keyword>
<evidence type="ECO:0000256" key="9">
    <source>
        <dbReference type="SAM" id="Coils"/>
    </source>
</evidence>
<sequence length="312" mass="34253">MTRSHSKNNTASSVFSYAEYKKLDYGTKRQRLGAESMRAFSACSLCLSRAREPVCCQAGHLYCRECVIQDLLEQKRDLRRYERRVRELEREEAAERERGRERARERVLREFERGQTGLGRREPAATGASGGEPRGMKRKLDLSAEAAQMAADAEAAALQAIEREQAEARRAKLPDFWLPSLTPDAPVGLSLREKDGKLETVCRASEPKHRMTLKSLIPVLFTVEQQAGGAEECICPSCKKTLGPSSLVCVMKRCGHVVCQSCVGELVRPSGQCVVCDGPAGEGEVVQVNREGTGYAAGGRAETSVKGVAFQG</sequence>
<dbReference type="InterPro" id="IPR001841">
    <property type="entry name" value="Znf_RING"/>
</dbReference>
<dbReference type="PROSITE" id="PS00518">
    <property type="entry name" value="ZF_RING_1"/>
    <property type="match status" value="1"/>
</dbReference>
<feature type="coiled-coil region" evidence="9">
    <location>
        <begin position="144"/>
        <end position="171"/>
    </location>
</feature>
<dbReference type="SMART" id="SM00184">
    <property type="entry name" value="RING"/>
    <property type="match status" value="2"/>
</dbReference>
<evidence type="ECO:0000256" key="1">
    <source>
        <dbReference type="ARBA" id="ARBA00004123"/>
    </source>
</evidence>
<dbReference type="STRING" id="1330018.A0A167SG80"/>
<evidence type="ECO:0000313" key="13">
    <source>
        <dbReference type="Proteomes" id="UP000076738"/>
    </source>
</evidence>
<dbReference type="AlphaFoldDB" id="A0A167SG80"/>
<organism evidence="12 13">
    <name type="scientific">Calocera viscosa (strain TUFC12733)</name>
    <dbReference type="NCBI Taxonomy" id="1330018"/>
    <lineage>
        <taxon>Eukaryota</taxon>
        <taxon>Fungi</taxon>
        <taxon>Dikarya</taxon>
        <taxon>Basidiomycota</taxon>
        <taxon>Agaricomycotina</taxon>
        <taxon>Dacrymycetes</taxon>
        <taxon>Dacrymycetales</taxon>
        <taxon>Dacrymycetaceae</taxon>
        <taxon>Calocera</taxon>
    </lineage>
</organism>
<keyword evidence="3" id="KW-0479">Metal-binding</keyword>
<protein>
    <recommendedName>
        <fullName evidence="11">RING-type domain-containing protein</fullName>
    </recommendedName>
</protein>
<evidence type="ECO:0000256" key="5">
    <source>
        <dbReference type="ARBA" id="ARBA00022833"/>
    </source>
</evidence>
<feature type="compositionally biased region" description="Basic and acidic residues" evidence="10">
    <location>
        <begin position="87"/>
        <end position="123"/>
    </location>
</feature>
<dbReference type="Proteomes" id="UP000076738">
    <property type="component" value="Unassembled WGS sequence"/>
</dbReference>
<dbReference type="Gene3D" id="3.30.40.10">
    <property type="entry name" value="Zinc/RING finger domain, C3HC4 (zinc finger)"/>
    <property type="match status" value="2"/>
</dbReference>
<dbReference type="Pfam" id="PF15906">
    <property type="entry name" value="zf-NOSIP"/>
    <property type="match status" value="1"/>
</dbReference>
<dbReference type="GO" id="GO:0005634">
    <property type="term" value="C:nucleus"/>
    <property type="evidence" value="ECO:0007669"/>
    <property type="project" value="UniProtKB-SubCell"/>
</dbReference>
<dbReference type="InterPro" id="IPR016818">
    <property type="entry name" value="NOSIP"/>
</dbReference>
<gene>
    <name evidence="12" type="ORF">CALVIDRAFT_474606</name>
</gene>
<evidence type="ECO:0000256" key="7">
    <source>
        <dbReference type="PIRNR" id="PIRNR023577"/>
    </source>
</evidence>
<name>A0A167SG80_CALVF</name>
<evidence type="ECO:0000256" key="2">
    <source>
        <dbReference type="ARBA" id="ARBA00008126"/>
    </source>
</evidence>
<accession>A0A167SG80</accession>
<evidence type="ECO:0000256" key="4">
    <source>
        <dbReference type="ARBA" id="ARBA00022771"/>
    </source>
</evidence>
<evidence type="ECO:0000313" key="12">
    <source>
        <dbReference type="EMBL" id="KZP01890.1"/>
    </source>
</evidence>
<comment type="subcellular location">
    <subcellularLocation>
        <location evidence="1 7">Nucleus</location>
    </subcellularLocation>
</comment>
<keyword evidence="5" id="KW-0862">Zinc</keyword>
<comment type="similarity">
    <text evidence="2 7">Belongs to the NOSIP family.</text>
</comment>
<dbReference type="SUPFAM" id="SSF57850">
    <property type="entry name" value="RING/U-box"/>
    <property type="match status" value="2"/>
</dbReference>
<dbReference type="GO" id="GO:0061630">
    <property type="term" value="F:ubiquitin protein ligase activity"/>
    <property type="evidence" value="ECO:0007669"/>
    <property type="project" value="InterPro"/>
</dbReference>
<feature type="domain" description="RING-type" evidence="11">
    <location>
        <begin position="235"/>
        <end position="277"/>
    </location>
</feature>
<dbReference type="PIRSF" id="PIRSF023577">
    <property type="entry name" value="ENOS_interacting"/>
    <property type="match status" value="1"/>
</dbReference>
<evidence type="ECO:0000256" key="10">
    <source>
        <dbReference type="SAM" id="MobiDB-lite"/>
    </source>
</evidence>